<dbReference type="InterPro" id="IPR043502">
    <property type="entry name" value="DNA/RNA_pol_sf"/>
</dbReference>
<keyword evidence="2" id="KW-1185">Reference proteome</keyword>
<accession>A0A158KVN5</accession>
<reference evidence="1" key="1">
    <citation type="submission" date="2016-01" db="EMBL/GenBank/DDBJ databases">
        <authorList>
            <person name="Peeters C."/>
        </authorList>
    </citation>
    <scope>NUCLEOTIDE SEQUENCE [LARGE SCALE GENOMIC DNA]</scope>
    <source>
        <strain evidence="1">LMG 22940</strain>
    </source>
</reference>
<name>A0A158KVN5_9BURK</name>
<protein>
    <recommendedName>
        <fullName evidence="3">UmuC domain-containing protein</fullName>
    </recommendedName>
</protein>
<dbReference type="Proteomes" id="UP000054770">
    <property type="component" value="Unassembled WGS sequence"/>
</dbReference>
<dbReference type="AlphaFoldDB" id="A0A158KVN5"/>
<comment type="caution">
    <text evidence="1">The sequence shown here is derived from an EMBL/GenBank/DDBJ whole genome shotgun (WGS) entry which is preliminary data.</text>
</comment>
<gene>
    <name evidence="1" type="ORF">AWB68_07528</name>
</gene>
<organism evidence="1 2">
    <name type="scientific">Caballeronia choica</name>
    <dbReference type="NCBI Taxonomy" id="326476"/>
    <lineage>
        <taxon>Bacteria</taxon>
        <taxon>Pseudomonadati</taxon>
        <taxon>Pseudomonadota</taxon>
        <taxon>Betaproteobacteria</taxon>
        <taxon>Burkholderiales</taxon>
        <taxon>Burkholderiaceae</taxon>
        <taxon>Caballeronia</taxon>
    </lineage>
</organism>
<dbReference type="SUPFAM" id="SSF56672">
    <property type="entry name" value="DNA/RNA polymerases"/>
    <property type="match status" value="1"/>
</dbReference>
<evidence type="ECO:0000313" key="2">
    <source>
        <dbReference type="Proteomes" id="UP000054770"/>
    </source>
</evidence>
<proteinExistence type="predicted"/>
<evidence type="ECO:0008006" key="3">
    <source>
        <dbReference type="Google" id="ProtNLM"/>
    </source>
</evidence>
<sequence length="80" mass="9029">MSRAVELPPRGYPASHRRVPLPRFQYEDKPTGEGVNCRRDVYGTCGGENADSRRIAHLDMNAFFASVEVLRYPECTGNRS</sequence>
<dbReference type="EMBL" id="FCON02000175">
    <property type="protein sequence ID" value="SAL85015.1"/>
    <property type="molecule type" value="Genomic_DNA"/>
</dbReference>
<evidence type="ECO:0000313" key="1">
    <source>
        <dbReference type="EMBL" id="SAL85015.1"/>
    </source>
</evidence>
<dbReference type="RefSeq" id="WP_087649348.1">
    <property type="nucleotide sequence ID" value="NZ_FCON02000175.1"/>
</dbReference>